<protein>
    <submittedName>
        <fullName evidence="1">Uncharacterized protein</fullName>
    </submittedName>
</protein>
<comment type="caution">
    <text evidence="1">The sequence shown here is derived from an EMBL/GenBank/DDBJ whole genome shotgun (WGS) entry which is preliminary data.</text>
</comment>
<gene>
    <name evidence="1" type="ORF">WJ33_11900</name>
</gene>
<evidence type="ECO:0000313" key="2">
    <source>
        <dbReference type="Proteomes" id="UP000064029"/>
    </source>
</evidence>
<accession>A0A103RZP4</accession>
<reference evidence="1 2" key="1">
    <citation type="submission" date="2015-11" db="EMBL/GenBank/DDBJ databases">
        <title>Expanding the genomic diversity of Burkholderia species for the development of highly accurate diagnostics.</title>
        <authorList>
            <person name="Sahl J."/>
            <person name="Keim P."/>
            <person name="Wagner D."/>
        </authorList>
    </citation>
    <scope>NUCLEOTIDE SEQUENCE [LARGE SCALE GENOMIC DNA]</scope>
    <source>
        <strain evidence="1 2">MSMB2036</strain>
    </source>
</reference>
<dbReference type="OrthoDB" id="9027858at2"/>
<proteinExistence type="predicted"/>
<dbReference type="RefSeq" id="WP_059748679.1">
    <property type="nucleotide sequence ID" value="NZ_CP013416.1"/>
</dbReference>
<dbReference type="EMBL" id="LOXM01000005">
    <property type="protein sequence ID" value="KVG76897.1"/>
    <property type="molecule type" value="Genomic_DNA"/>
</dbReference>
<dbReference type="Proteomes" id="UP000064029">
    <property type="component" value="Unassembled WGS sequence"/>
</dbReference>
<name>A0A103RZP4_9BURK</name>
<dbReference type="AlphaFoldDB" id="A0A103RZP4"/>
<sequence>MQQNKKELNIDRTHTVGRFLNENPEAKKIVVANRRNASRSFFHLGEENKSEFNGGVRRGSTLGRGAGFDISCKARAA</sequence>
<organism evidence="1 2">
    <name type="scientific">Burkholderia ubonensis</name>
    <dbReference type="NCBI Taxonomy" id="101571"/>
    <lineage>
        <taxon>Bacteria</taxon>
        <taxon>Pseudomonadati</taxon>
        <taxon>Pseudomonadota</taxon>
        <taxon>Betaproteobacteria</taxon>
        <taxon>Burkholderiales</taxon>
        <taxon>Burkholderiaceae</taxon>
        <taxon>Burkholderia</taxon>
        <taxon>Burkholderia cepacia complex</taxon>
    </lineage>
</organism>
<evidence type="ECO:0000313" key="1">
    <source>
        <dbReference type="EMBL" id="KVG76897.1"/>
    </source>
</evidence>